<proteinExistence type="predicted"/>
<sequence length="66" mass="7200">MSLVVIFVMLAALSASILPANELLLVVVLVAALVAALLWRWLIRVHTRMQIALLETLGNNHESSGH</sequence>
<evidence type="ECO:0000313" key="3">
    <source>
        <dbReference type="Proteomes" id="UP000278062"/>
    </source>
</evidence>
<protein>
    <submittedName>
        <fullName evidence="2">Sodium/hydrogen exchanger protein</fullName>
    </submittedName>
</protein>
<dbReference type="AlphaFoldDB" id="A0A3M3S1W7"/>
<dbReference type="EMBL" id="RBPL01000011">
    <property type="protein sequence ID" value="RMO02714.1"/>
    <property type="molecule type" value="Genomic_DNA"/>
</dbReference>
<evidence type="ECO:0000256" key="1">
    <source>
        <dbReference type="SAM" id="Phobius"/>
    </source>
</evidence>
<gene>
    <name evidence="2" type="ORF">ALQ49_05266</name>
</gene>
<accession>A0A3M3S1W7</accession>
<name>A0A3M3S1W7_9PSED</name>
<evidence type="ECO:0000313" key="2">
    <source>
        <dbReference type="EMBL" id="RMO02714.1"/>
    </source>
</evidence>
<organism evidence="2 3">
    <name type="scientific">Pseudomonas syringae pv. apii</name>
    <dbReference type="NCBI Taxonomy" id="81036"/>
    <lineage>
        <taxon>Bacteria</taxon>
        <taxon>Pseudomonadati</taxon>
        <taxon>Pseudomonadota</taxon>
        <taxon>Gammaproteobacteria</taxon>
        <taxon>Pseudomonadales</taxon>
        <taxon>Pseudomonadaceae</taxon>
        <taxon>Pseudomonas</taxon>
    </lineage>
</organism>
<comment type="caution">
    <text evidence="2">The sequence shown here is derived from an EMBL/GenBank/DDBJ whole genome shotgun (WGS) entry which is preliminary data.</text>
</comment>
<feature type="transmembrane region" description="Helical" evidence="1">
    <location>
        <begin position="24"/>
        <end position="43"/>
    </location>
</feature>
<keyword evidence="1" id="KW-0812">Transmembrane</keyword>
<dbReference type="Proteomes" id="UP000278062">
    <property type="component" value="Unassembled WGS sequence"/>
</dbReference>
<keyword evidence="1" id="KW-0472">Membrane</keyword>
<keyword evidence="1" id="KW-1133">Transmembrane helix</keyword>
<reference evidence="2 3" key="1">
    <citation type="submission" date="2018-08" db="EMBL/GenBank/DDBJ databases">
        <title>Recombination of ecologically and evolutionarily significant loci maintains genetic cohesion in the Pseudomonas syringae species complex.</title>
        <authorList>
            <person name="Dillon M."/>
            <person name="Thakur S."/>
            <person name="Almeida R.N.D."/>
            <person name="Weir B.S."/>
            <person name="Guttman D.S."/>
        </authorList>
    </citation>
    <scope>NUCLEOTIDE SEQUENCE [LARGE SCALE GENOMIC DNA]</scope>
    <source>
        <strain evidence="2 3">1089_5</strain>
    </source>
</reference>